<sequence length="368" mass="40352">MGSYLDCRAAVFLALEKHNYNERMPHANESIRSLDSTEDGRIVLSFLVEFLKLYNLDSTLENHASLIRRDDLHSLFNLVPASNVPALTTLLQSYSKMCTLSRVNTAPGERRGSADNSQHPSHAQSHQRNGYDDTPESPRTASIASETSPSLSNHPLDSVAMNGTDSLKSEKSTGLSEPAATRLSERVPAAQNSAVTNLREEERSAMSPFRHTISPRDQDYQDDFDSPRSLSSQKTLSTVSSREDADRKSTTHSPEAPQVSFHVIGAARSGTPVNSSSPGVAESASRPSSRSGTPSVIRIYSRSSLRTPVDDNSDIDEEDDVGEEIQEVLKEYSVGEDSVDQTIDSDESLGLDHVEEVRMQRNRTTLSS</sequence>
<evidence type="ECO:0000256" key="1">
    <source>
        <dbReference type="SAM" id="MobiDB-lite"/>
    </source>
</evidence>
<feature type="compositionally biased region" description="Acidic residues" evidence="1">
    <location>
        <begin position="311"/>
        <end position="322"/>
    </location>
</feature>
<protein>
    <recommendedName>
        <fullName evidence="4">LisH domain-containing protein</fullName>
    </recommendedName>
</protein>
<keyword evidence="3" id="KW-1185">Reference proteome</keyword>
<feature type="region of interest" description="Disordered" evidence="1">
    <location>
        <begin position="105"/>
        <end position="322"/>
    </location>
</feature>
<evidence type="ECO:0008006" key="4">
    <source>
        <dbReference type="Google" id="ProtNLM"/>
    </source>
</evidence>
<dbReference type="Gene3D" id="1.20.960.40">
    <property type="match status" value="1"/>
</dbReference>
<comment type="caution">
    <text evidence="2">The sequence shown here is derived from an EMBL/GenBank/DDBJ whole genome shotgun (WGS) entry which is preliminary data.</text>
</comment>
<feature type="compositionally biased region" description="Polar residues" evidence="1">
    <location>
        <begin position="228"/>
        <end position="240"/>
    </location>
</feature>
<dbReference type="EMBL" id="JTDE01001281">
    <property type="protein sequence ID" value="KAF7259269.1"/>
    <property type="molecule type" value="Genomic_DNA"/>
</dbReference>
<gene>
    <name evidence="2" type="ORF">EG68_03489</name>
</gene>
<proteinExistence type="predicted"/>
<feature type="compositionally biased region" description="Polar residues" evidence="1">
    <location>
        <begin position="137"/>
        <end position="166"/>
    </location>
</feature>
<evidence type="ECO:0000313" key="3">
    <source>
        <dbReference type="Proteomes" id="UP000822476"/>
    </source>
</evidence>
<name>A0A8S9YW18_9TREM</name>
<reference evidence="2" key="1">
    <citation type="submission" date="2019-07" db="EMBL/GenBank/DDBJ databases">
        <title>Annotation for the trematode Paragonimus miyazaki's.</title>
        <authorList>
            <person name="Choi Y.-J."/>
        </authorList>
    </citation>
    <scope>NUCLEOTIDE SEQUENCE</scope>
    <source>
        <strain evidence="2">Japan</strain>
    </source>
</reference>
<dbReference type="AlphaFoldDB" id="A0A8S9YW18"/>
<feature type="compositionally biased region" description="Polar residues" evidence="1">
    <location>
        <begin position="285"/>
        <end position="294"/>
    </location>
</feature>
<dbReference type="Proteomes" id="UP000822476">
    <property type="component" value="Unassembled WGS sequence"/>
</dbReference>
<organism evidence="2 3">
    <name type="scientific">Paragonimus skrjabini miyazakii</name>
    <dbReference type="NCBI Taxonomy" id="59628"/>
    <lineage>
        <taxon>Eukaryota</taxon>
        <taxon>Metazoa</taxon>
        <taxon>Spiralia</taxon>
        <taxon>Lophotrochozoa</taxon>
        <taxon>Platyhelminthes</taxon>
        <taxon>Trematoda</taxon>
        <taxon>Digenea</taxon>
        <taxon>Plagiorchiida</taxon>
        <taxon>Troglotremata</taxon>
        <taxon>Troglotrematidae</taxon>
        <taxon>Paragonimus</taxon>
    </lineage>
</organism>
<dbReference type="OrthoDB" id="2160638at2759"/>
<evidence type="ECO:0000313" key="2">
    <source>
        <dbReference type="EMBL" id="KAF7259269.1"/>
    </source>
</evidence>
<accession>A0A8S9YW18</accession>
<feature type="compositionally biased region" description="Polar residues" evidence="1">
    <location>
        <begin position="114"/>
        <end position="128"/>
    </location>
</feature>